<dbReference type="EC" id="5.3.4.1" evidence="3"/>
<dbReference type="EMBL" id="CAJZBQ010000030">
    <property type="protein sequence ID" value="CAG9322072.1"/>
    <property type="molecule type" value="Genomic_DNA"/>
</dbReference>
<evidence type="ECO:0000313" key="11">
    <source>
        <dbReference type="EMBL" id="CAG9322072.1"/>
    </source>
</evidence>
<dbReference type="Pfam" id="PF24541">
    <property type="entry name" value="Thioredox_PDIA6_C"/>
    <property type="match status" value="1"/>
</dbReference>
<evidence type="ECO:0000256" key="3">
    <source>
        <dbReference type="ARBA" id="ARBA00012723"/>
    </source>
</evidence>
<evidence type="ECO:0000259" key="9">
    <source>
        <dbReference type="Pfam" id="PF00085"/>
    </source>
</evidence>
<evidence type="ECO:0000313" key="12">
    <source>
        <dbReference type="Proteomes" id="UP001162131"/>
    </source>
</evidence>
<organism evidence="11 12">
    <name type="scientific">Blepharisma stoltei</name>
    <dbReference type="NCBI Taxonomy" id="1481888"/>
    <lineage>
        <taxon>Eukaryota</taxon>
        <taxon>Sar</taxon>
        <taxon>Alveolata</taxon>
        <taxon>Ciliophora</taxon>
        <taxon>Postciliodesmatophora</taxon>
        <taxon>Heterotrichea</taxon>
        <taxon>Heterotrichida</taxon>
        <taxon>Blepharismidae</taxon>
        <taxon>Blepharisma</taxon>
    </lineage>
</organism>
<proteinExistence type="predicted"/>
<keyword evidence="12" id="KW-1185">Reference proteome</keyword>
<feature type="region of interest" description="Disordered" evidence="7">
    <location>
        <begin position="137"/>
        <end position="159"/>
    </location>
</feature>
<dbReference type="CDD" id="cd02961">
    <property type="entry name" value="PDI_a_family"/>
    <property type="match status" value="1"/>
</dbReference>
<dbReference type="Pfam" id="PF00085">
    <property type="entry name" value="Thioredoxin"/>
    <property type="match status" value="2"/>
</dbReference>
<dbReference type="SUPFAM" id="SSF52833">
    <property type="entry name" value="Thioredoxin-like"/>
    <property type="match status" value="2"/>
</dbReference>
<evidence type="ECO:0000256" key="5">
    <source>
        <dbReference type="ARBA" id="ARBA00023235"/>
    </source>
</evidence>
<evidence type="ECO:0000256" key="6">
    <source>
        <dbReference type="ARBA" id="ARBA00023284"/>
    </source>
</evidence>
<evidence type="ECO:0000256" key="7">
    <source>
        <dbReference type="SAM" id="MobiDB-lite"/>
    </source>
</evidence>
<accession>A0AAU9J780</accession>
<sequence>MGLIQFIILPGILVLASFFDNTQVLVLDKDLFEEKVLKSTDIWFINFISSNDLRCERLLPKWNKAVEEYKGKVKFGVYDMTKDESIGSRYEITFYPTIKFFGADKSQLPQKFIPGKSFDDNLKEAYNYFTISQTSGNEKKDENARQIESKSSYNRPRQGNYPNLENGVWAYDDWQFEEKLLKDDKIWLVCFYKSNGEISLKLVQNLPKIALYFTGQINVATIDVLANPKSAEKYGINKFPSLELLPKEEKSASYHVESLISWEIISIVEKTYEEWQIQPKIPQLTSNFQLQDLCGKSLCMISFVPTLSNSNKENRIALLDFLHELSIPPKPKDVKFLWTEEGTYKELENLFGIQSYPSLVCISPKKSLFAKMKSSFSESKTREFYSSVLRGGVPVISYSSLPEIPTTNQWHNEFSVRWEGKCD</sequence>
<dbReference type="GO" id="GO:0003756">
    <property type="term" value="F:protein disulfide isomerase activity"/>
    <property type="evidence" value="ECO:0007669"/>
    <property type="project" value="UniProtKB-EC"/>
</dbReference>
<dbReference type="Gene3D" id="3.40.30.10">
    <property type="entry name" value="Glutaredoxin"/>
    <property type="match status" value="2"/>
</dbReference>
<evidence type="ECO:0000256" key="1">
    <source>
        <dbReference type="ARBA" id="ARBA00001182"/>
    </source>
</evidence>
<dbReference type="PANTHER" id="PTHR45815:SF3">
    <property type="entry name" value="PROTEIN DISULFIDE-ISOMERASE A6"/>
    <property type="match status" value="1"/>
</dbReference>
<dbReference type="GO" id="GO:0034976">
    <property type="term" value="P:response to endoplasmic reticulum stress"/>
    <property type="evidence" value="ECO:0007669"/>
    <property type="project" value="TreeGrafter"/>
</dbReference>
<feature type="chain" id="PRO_5043807028" description="protein disulfide-isomerase" evidence="8">
    <location>
        <begin position="19"/>
        <end position="423"/>
    </location>
</feature>
<dbReference type="PANTHER" id="PTHR45815">
    <property type="entry name" value="PROTEIN DISULFIDE-ISOMERASE A6"/>
    <property type="match status" value="1"/>
</dbReference>
<dbReference type="InterPro" id="IPR036249">
    <property type="entry name" value="Thioredoxin-like_sf"/>
</dbReference>
<feature type="domain" description="PDIA6-like C-terminal thioredoxin-like" evidence="10">
    <location>
        <begin position="277"/>
        <end position="386"/>
    </location>
</feature>
<keyword evidence="8" id="KW-0732">Signal</keyword>
<dbReference type="AlphaFoldDB" id="A0AAU9J780"/>
<evidence type="ECO:0000259" key="10">
    <source>
        <dbReference type="Pfam" id="PF24541"/>
    </source>
</evidence>
<feature type="compositionally biased region" description="Basic and acidic residues" evidence="7">
    <location>
        <begin position="137"/>
        <end position="148"/>
    </location>
</feature>
<comment type="caution">
    <text evidence="11">The sequence shown here is derived from an EMBL/GenBank/DDBJ whole genome shotgun (WGS) entry which is preliminary data.</text>
</comment>
<dbReference type="GO" id="GO:0015035">
    <property type="term" value="F:protein-disulfide reductase activity"/>
    <property type="evidence" value="ECO:0007669"/>
    <property type="project" value="TreeGrafter"/>
</dbReference>
<dbReference type="InterPro" id="IPR057305">
    <property type="entry name" value="Thioredox_PDIA6_C"/>
</dbReference>
<evidence type="ECO:0000256" key="4">
    <source>
        <dbReference type="ARBA" id="ARBA00023157"/>
    </source>
</evidence>
<dbReference type="GO" id="GO:0005788">
    <property type="term" value="C:endoplasmic reticulum lumen"/>
    <property type="evidence" value="ECO:0007669"/>
    <property type="project" value="UniProtKB-SubCell"/>
</dbReference>
<dbReference type="Proteomes" id="UP001162131">
    <property type="component" value="Unassembled WGS sequence"/>
</dbReference>
<feature type="domain" description="Thioredoxin" evidence="9">
    <location>
        <begin position="171"/>
        <end position="255"/>
    </location>
</feature>
<evidence type="ECO:0000256" key="8">
    <source>
        <dbReference type="SAM" id="SignalP"/>
    </source>
</evidence>
<name>A0AAU9J780_9CILI</name>
<gene>
    <name evidence="11" type="ORF">BSTOLATCC_MIC30453</name>
</gene>
<protein>
    <recommendedName>
        <fullName evidence="3">protein disulfide-isomerase</fullName>
        <ecNumber evidence="3">5.3.4.1</ecNumber>
    </recommendedName>
</protein>
<keyword evidence="6" id="KW-0676">Redox-active center</keyword>
<comment type="catalytic activity">
    <reaction evidence="1">
        <text>Catalyzes the rearrangement of -S-S- bonds in proteins.</text>
        <dbReference type="EC" id="5.3.4.1"/>
    </reaction>
</comment>
<reference evidence="11" key="1">
    <citation type="submission" date="2021-09" db="EMBL/GenBank/DDBJ databases">
        <authorList>
            <consortium name="AG Swart"/>
            <person name="Singh M."/>
            <person name="Singh A."/>
            <person name="Seah K."/>
            <person name="Emmerich C."/>
        </authorList>
    </citation>
    <scope>NUCLEOTIDE SEQUENCE</scope>
    <source>
        <strain evidence="11">ATCC30299</strain>
    </source>
</reference>
<keyword evidence="4" id="KW-1015">Disulfide bond</keyword>
<dbReference type="InterPro" id="IPR013766">
    <property type="entry name" value="Thioredoxin_domain"/>
</dbReference>
<feature type="compositionally biased region" description="Polar residues" evidence="7">
    <location>
        <begin position="149"/>
        <end position="159"/>
    </location>
</feature>
<feature type="signal peptide" evidence="8">
    <location>
        <begin position="1"/>
        <end position="18"/>
    </location>
</feature>
<feature type="domain" description="Thioredoxin" evidence="9">
    <location>
        <begin position="24"/>
        <end position="108"/>
    </location>
</feature>
<evidence type="ECO:0000256" key="2">
    <source>
        <dbReference type="ARBA" id="ARBA00004319"/>
    </source>
</evidence>
<keyword evidence="5" id="KW-0413">Isomerase</keyword>
<comment type="subcellular location">
    <subcellularLocation>
        <location evidence="2">Endoplasmic reticulum lumen</location>
    </subcellularLocation>
</comment>